<dbReference type="InterPro" id="IPR039196">
    <property type="entry name" value="Fmc1"/>
</dbReference>
<organism evidence="2 3">
    <name type="scientific">Pyrrhoderma noxium</name>
    <dbReference type="NCBI Taxonomy" id="2282107"/>
    <lineage>
        <taxon>Eukaryota</taxon>
        <taxon>Fungi</taxon>
        <taxon>Dikarya</taxon>
        <taxon>Basidiomycota</taxon>
        <taxon>Agaricomycotina</taxon>
        <taxon>Agaricomycetes</taxon>
        <taxon>Hymenochaetales</taxon>
        <taxon>Hymenochaetaceae</taxon>
        <taxon>Pyrrhoderma</taxon>
    </lineage>
</organism>
<dbReference type="GO" id="GO:0005759">
    <property type="term" value="C:mitochondrial matrix"/>
    <property type="evidence" value="ECO:0007669"/>
    <property type="project" value="TreeGrafter"/>
</dbReference>
<name>A0A286UMJ8_9AGAM</name>
<gene>
    <name evidence="2" type="ORF">PNOK_0330200</name>
</gene>
<dbReference type="EMBL" id="NBII01000003">
    <property type="protein sequence ID" value="PAV20675.1"/>
    <property type="molecule type" value="Genomic_DNA"/>
</dbReference>
<dbReference type="PANTHER" id="PTHR28015">
    <property type="entry name" value="ATP SYNTHASE ASSEMBLY FACTOR FMC1, MITOCHONDRIAL"/>
    <property type="match status" value="1"/>
</dbReference>
<evidence type="ECO:0000313" key="2">
    <source>
        <dbReference type="EMBL" id="PAV20675.1"/>
    </source>
</evidence>
<dbReference type="AlphaFoldDB" id="A0A286UMJ8"/>
<dbReference type="InParanoid" id="A0A286UMJ8"/>
<dbReference type="PANTHER" id="PTHR28015:SF1">
    <property type="entry name" value="ATP SYNTHASE ASSEMBLY FACTOR FMC1, MITOCHONDRIAL"/>
    <property type="match status" value="1"/>
</dbReference>
<dbReference type="STRING" id="2282107.A0A286UMJ8"/>
<dbReference type="GO" id="GO:0033615">
    <property type="term" value="P:mitochondrial proton-transporting ATP synthase complex assembly"/>
    <property type="evidence" value="ECO:0007669"/>
    <property type="project" value="InterPro"/>
</dbReference>
<dbReference type="Proteomes" id="UP000217199">
    <property type="component" value="Unassembled WGS sequence"/>
</dbReference>
<feature type="region of interest" description="Disordered" evidence="1">
    <location>
        <begin position="90"/>
        <end position="110"/>
    </location>
</feature>
<dbReference type="OrthoDB" id="15893at2759"/>
<protein>
    <submittedName>
        <fullName evidence="2">Complex 1 LYR</fullName>
    </submittedName>
</protein>
<reference evidence="2 3" key="1">
    <citation type="journal article" date="2017" name="Mol. Ecol.">
        <title>Comparative and population genomic landscape of Phellinus noxius: A hypervariable fungus causing root rot in trees.</title>
        <authorList>
            <person name="Chung C.L."/>
            <person name="Lee T.J."/>
            <person name="Akiba M."/>
            <person name="Lee H.H."/>
            <person name="Kuo T.H."/>
            <person name="Liu D."/>
            <person name="Ke H.M."/>
            <person name="Yokoi T."/>
            <person name="Roa M.B."/>
            <person name="Lu M.J."/>
            <person name="Chang Y.Y."/>
            <person name="Ann P.J."/>
            <person name="Tsai J.N."/>
            <person name="Chen C.Y."/>
            <person name="Tzean S.S."/>
            <person name="Ota Y."/>
            <person name="Hattori T."/>
            <person name="Sahashi N."/>
            <person name="Liou R.F."/>
            <person name="Kikuchi T."/>
            <person name="Tsai I.J."/>
        </authorList>
    </citation>
    <scope>NUCLEOTIDE SEQUENCE [LARGE SCALE GENOMIC DNA]</scope>
    <source>
        <strain evidence="2 3">FFPRI411160</strain>
    </source>
</reference>
<proteinExistence type="predicted"/>
<evidence type="ECO:0000313" key="3">
    <source>
        <dbReference type="Proteomes" id="UP000217199"/>
    </source>
</evidence>
<keyword evidence="3" id="KW-1185">Reference proteome</keyword>
<evidence type="ECO:0000256" key="1">
    <source>
        <dbReference type="SAM" id="MobiDB-lite"/>
    </source>
</evidence>
<sequence>MASQCRAAYRSILREVAKSSISPRATRNREINQSFRTLIQSQCAKEGADIAKIVRDANNAAIFLRSQRIYTELLDRYNPLRDMTQEERVHATARRVGLDTPLEAKPDEEK</sequence>
<comment type="caution">
    <text evidence="2">The sequence shown here is derived from an EMBL/GenBank/DDBJ whole genome shotgun (WGS) entry which is preliminary data.</text>
</comment>
<accession>A0A286UMJ8</accession>
<dbReference type="Pfam" id="PF13233">
    <property type="entry name" value="Complex1_LYR_2"/>
    <property type="match status" value="1"/>
</dbReference>